<name>A0AC61D688_9FIRM</name>
<protein>
    <submittedName>
        <fullName evidence="1">Uncharacterized protein</fullName>
    </submittedName>
</protein>
<sequence length="677" mass="79167">MRHTINDLEELLDNSNIGVTILNTSKRYVYINEYACELIQKITNQCYIKENIIGKQIEEIFGKNDIEQLGLDISKVLEEGITRADNCKVVGVNYYLEMEVILTPLRNEDDTVKGCILIWKMIKQSILESKIVKEVPKMKGFIFEKEIQSPIYYKVFKKILDKLQESFKSNEDKVSLAIYYYDVDKQMFDLSVAKGYSEAYKMHPCNYNINEEIVRQIIDVVGYEEVIDVTDTRLNGEYRRVLQKEGISYIMAYPIHIDQHLLGVVIHGTKSDNLSLFYEKGHFYNLGDKLILLIKKYLLVEKYIEDRETYRLTAQKNHLLIEDSKNLFCIMDSEGNFKRTNRELQQVLGYTQEELQHMNFWKLLNINKAGDLRHYVQEYHCPNEKCIWTCWDTKSTHINGKEVIVGIGMDITKEKWIAEKNQKIQLAIAKEKMKNQFFTTLSHEFKTPLNIILSLSQLIRKDLIAYPLDEAYRVIANAIENIDNSVYKLLKMSNDLIDLTRMDMDSYQLNYEKCNIVDVIETITIEVAQFVETATILFDTTIEEKNMYCDTASLERIMINLLSYVLKRVDRGEEILVKLEEKEMIYISIQYKELLNETVKKEARIETNSGDLGLNVAEKIAKLQNGSITYAPKDINPKQIVFKFPIEFKEEEKVKEGYKREDLWGAYKLQVELSDIS</sequence>
<reference evidence="1" key="1">
    <citation type="submission" date="2017-10" db="EMBL/GenBank/DDBJ databases">
        <title>Genome sequence of cellulolytic Lachnospiraceae bacterium XHS1971 isolated from hotspring sediment.</title>
        <authorList>
            <person name="Vasudevan G."/>
            <person name="Joshi A.J."/>
            <person name="Hivarkar S."/>
            <person name="Lanjekar V.B."/>
            <person name="Dhakephalkar P.K."/>
            <person name="Dagar S."/>
        </authorList>
    </citation>
    <scope>NUCLEOTIDE SEQUENCE</scope>
    <source>
        <strain evidence="1">XHS1971</strain>
    </source>
</reference>
<accession>A0AC61D688</accession>
<evidence type="ECO:0000313" key="1">
    <source>
        <dbReference type="EMBL" id="PHV69209.1"/>
    </source>
</evidence>
<organism evidence="1 2">
    <name type="scientific">Sporanaerobium hydrogeniformans</name>
    <dbReference type="NCBI Taxonomy" id="3072179"/>
    <lineage>
        <taxon>Bacteria</taxon>
        <taxon>Bacillati</taxon>
        <taxon>Bacillota</taxon>
        <taxon>Clostridia</taxon>
        <taxon>Lachnospirales</taxon>
        <taxon>Lachnospiraceae</taxon>
        <taxon>Sporanaerobium</taxon>
    </lineage>
</organism>
<evidence type="ECO:0000313" key="2">
    <source>
        <dbReference type="Proteomes" id="UP000224460"/>
    </source>
</evidence>
<proteinExistence type="predicted"/>
<dbReference type="Proteomes" id="UP000224460">
    <property type="component" value="Unassembled WGS sequence"/>
</dbReference>
<gene>
    <name evidence="1" type="ORF">CS063_17125</name>
</gene>
<comment type="caution">
    <text evidence="1">The sequence shown here is derived from an EMBL/GenBank/DDBJ whole genome shotgun (WGS) entry which is preliminary data.</text>
</comment>
<keyword evidence="2" id="KW-1185">Reference proteome</keyword>
<dbReference type="EMBL" id="PEDL01000043">
    <property type="protein sequence ID" value="PHV69209.1"/>
    <property type="molecule type" value="Genomic_DNA"/>
</dbReference>